<dbReference type="OrthoDB" id="45797at2759"/>
<dbReference type="PANTHER" id="PTHR34289:SF8">
    <property type="entry name" value="DUF819 DOMAIN-CONTAINING PROTEIN"/>
    <property type="match status" value="1"/>
</dbReference>
<dbReference type="PANTHER" id="PTHR34289">
    <property type="entry name" value="PROTEIN, PUTATIVE (DUF819)-RELATED"/>
    <property type="match status" value="1"/>
</dbReference>
<dbReference type="EMBL" id="BRYA01000040">
    <property type="protein sequence ID" value="GMI34309.1"/>
    <property type="molecule type" value="Genomic_DNA"/>
</dbReference>
<feature type="transmembrane region" description="Helical" evidence="1">
    <location>
        <begin position="75"/>
        <end position="94"/>
    </location>
</feature>
<dbReference type="AlphaFoldDB" id="A0A9W7G3F3"/>
<feature type="transmembrane region" description="Helical" evidence="1">
    <location>
        <begin position="171"/>
        <end position="191"/>
    </location>
</feature>
<evidence type="ECO:0000313" key="3">
    <source>
        <dbReference type="Proteomes" id="UP001165065"/>
    </source>
</evidence>
<feature type="transmembrane region" description="Helical" evidence="1">
    <location>
        <begin position="50"/>
        <end position="69"/>
    </location>
</feature>
<evidence type="ECO:0000313" key="2">
    <source>
        <dbReference type="EMBL" id="GMI34309.1"/>
    </source>
</evidence>
<keyword evidence="3" id="KW-1185">Reference proteome</keyword>
<evidence type="ECO:0008006" key="4">
    <source>
        <dbReference type="Google" id="ProtNLM"/>
    </source>
</evidence>
<keyword evidence="1" id="KW-0472">Membrane</keyword>
<sequence length="403" mass="42301">MMNTLSKAVHTSKTFVLTQHTNDVYVLLLSLWLSYAGISLERRSTIGKSLSAPIITMFFSLVLSNVFVLPFESRVYSNVVNGVLVPLAIPLLLFDGDLRKIARDAGPMLQAFFVGAVSTVVATVLSFKFIPMTELGQDGWRVAAALASRHIGGAVNFVAVANTLGVKASTVSSAIAADNVVVALYFVFLFYTSKGRGFEGGGGAGVLEKMGLSSKGDGLLSSEKKLDLESISLALSVAAGFIWVGQCLTRLLLPAGTSSLPMLSLCTVVCSTMFPKFFGSLRSVGSCLGVFFIQMFFAASGAAGNLVEVLKNAPTLFLFSFAQIALHWVFLVIGGRVMRLGGREVYVASNANVGGPTTAAAMAKGKGWNDLVLPGLLVGILGYASGTVIGLGVGLSILKGMAR</sequence>
<dbReference type="InterPro" id="IPR008537">
    <property type="entry name" value="DUF819"/>
</dbReference>
<dbReference type="Proteomes" id="UP001165065">
    <property type="component" value="Unassembled WGS sequence"/>
</dbReference>
<feature type="transmembrane region" description="Helical" evidence="1">
    <location>
        <begin position="106"/>
        <end position="130"/>
    </location>
</feature>
<accession>A0A9W7G3F3</accession>
<gene>
    <name evidence="2" type="ORF">TrCOL_g13851</name>
</gene>
<feature type="transmembrane region" description="Helical" evidence="1">
    <location>
        <begin position="231"/>
        <end position="253"/>
    </location>
</feature>
<feature type="transmembrane region" description="Helical" evidence="1">
    <location>
        <begin position="375"/>
        <end position="398"/>
    </location>
</feature>
<protein>
    <recommendedName>
        <fullName evidence="4">DUF819 domain-containing protein</fullName>
    </recommendedName>
</protein>
<comment type="caution">
    <text evidence="2">The sequence shown here is derived from an EMBL/GenBank/DDBJ whole genome shotgun (WGS) entry which is preliminary data.</text>
</comment>
<proteinExistence type="predicted"/>
<feature type="transmembrane region" description="Helical" evidence="1">
    <location>
        <begin position="313"/>
        <end position="333"/>
    </location>
</feature>
<name>A0A9W7G3F3_9STRA</name>
<reference evidence="3" key="1">
    <citation type="journal article" date="2023" name="Commun. Biol.">
        <title>Genome analysis of Parmales, the sister group of diatoms, reveals the evolutionary specialization of diatoms from phago-mixotrophs to photoautotrophs.</title>
        <authorList>
            <person name="Ban H."/>
            <person name="Sato S."/>
            <person name="Yoshikawa S."/>
            <person name="Yamada K."/>
            <person name="Nakamura Y."/>
            <person name="Ichinomiya M."/>
            <person name="Sato N."/>
            <person name="Blanc-Mathieu R."/>
            <person name="Endo H."/>
            <person name="Kuwata A."/>
            <person name="Ogata H."/>
        </authorList>
    </citation>
    <scope>NUCLEOTIDE SEQUENCE [LARGE SCALE GENOMIC DNA]</scope>
</reference>
<organism evidence="2 3">
    <name type="scientific">Triparma columacea</name>
    <dbReference type="NCBI Taxonomy" id="722753"/>
    <lineage>
        <taxon>Eukaryota</taxon>
        <taxon>Sar</taxon>
        <taxon>Stramenopiles</taxon>
        <taxon>Ochrophyta</taxon>
        <taxon>Bolidophyceae</taxon>
        <taxon>Parmales</taxon>
        <taxon>Triparmaceae</taxon>
        <taxon>Triparma</taxon>
    </lineage>
</organism>
<evidence type="ECO:0000256" key="1">
    <source>
        <dbReference type="SAM" id="Phobius"/>
    </source>
</evidence>
<keyword evidence="1" id="KW-0812">Transmembrane</keyword>
<feature type="transmembrane region" description="Helical" evidence="1">
    <location>
        <begin position="285"/>
        <end position="307"/>
    </location>
</feature>
<dbReference type="Pfam" id="PF05684">
    <property type="entry name" value="DUF819"/>
    <property type="match status" value="1"/>
</dbReference>
<keyword evidence="1" id="KW-1133">Transmembrane helix</keyword>
<feature type="transmembrane region" description="Helical" evidence="1">
    <location>
        <begin position="20"/>
        <end position="38"/>
    </location>
</feature>